<keyword evidence="1" id="KW-0472">Membrane</keyword>
<sequence length="199" mass="22014">MFNTLKGVFEKMSVFDKSLGVVVVLGLVIVVTSLFRGIMRSSKVELVETKMEVGNSDRKNIFVDIEGAVVAPGVYELTYGDRLKDVLVLSGGFSELADRIYVQKTINLAELLKDGQKIYIPFLSDTPQGGGYLEAKNDQRVVNVNTASIDILDTLWGIGEARAENIVKNRPYSSLEEMVSKKVITQQILEKNNGVMSVY</sequence>
<comment type="caution">
    <text evidence="3">The sequence shown here is derived from an EMBL/GenBank/DDBJ whole genome shotgun (WGS) entry which is preliminary data.</text>
</comment>
<dbReference type="Gene3D" id="1.10.150.320">
    <property type="entry name" value="Photosystem II 12 kDa extrinsic protein"/>
    <property type="match status" value="1"/>
</dbReference>
<evidence type="ECO:0000256" key="1">
    <source>
        <dbReference type="SAM" id="Phobius"/>
    </source>
</evidence>
<feature type="transmembrane region" description="Helical" evidence="1">
    <location>
        <begin position="20"/>
        <end position="39"/>
    </location>
</feature>
<evidence type="ECO:0000313" key="4">
    <source>
        <dbReference type="Proteomes" id="UP000179237"/>
    </source>
</evidence>
<keyword evidence="1" id="KW-1133">Transmembrane helix</keyword>
<dbReference type="Gene3D" id="3.10.560.10">
    <property type="entry name" value="Outer membrane lipoprotein wza domain like"/>
    <property type="match status" value="1"/>
</dbReference>
<dbReference type="SUPFAM" id="SSF81585">
    <property type="entry name" value="PsbU/PolX domain-like"/>
    <property type="match status" value="1"/>
</dbReference>
<keyword evidence="1" id="KW-0812">Transmembrane</keyword>
<evidence type="ECO:0000313" key="3">
    <source>
        <dbReference type="EMBL" id="OGD82878.1"/>
    </source>
</evidence>
<dbReference type="InterPro" id="IPR019554">
    <property type="entry name" value="Soluble_ligand-bd"/>
</dbReference>
<dbReference type="EMBL" id="MFAQ01000036">
    <property type="protein sequence ID" value="OGD82878.1"/>
    <property type="molecule type" value="Genomic_DNA"/>
</dbReference>
<reference evidence="3 4" key="1">
    <citation type="journal article" date="2016" name="Nat. Commun.">
        <title>Thousands of microbial genomes shed light on interconnected biogeochemical processes in an aquifer system.</title>
        <authorList>
            <person name="Anantharaman K."/>
            <person name="Brown C.T."/>
            <person name="Hug L.A."/>
            <person name="Sharon I."/>
            <person name="Castelle C.J."/>
            <person name="Probst A.J."/>
            <person name="Thomas B.C."/>
            <person name="Singh A."/>
            <person name="Wilkins M.J."/>
            <person name="Karaoz U."/>
            <person name="Brodie E.L."/>
            <person name="Williams K.H."/>
            <person name="Hubbard S.S."/>
            <person name="Banfield J.F."/>
        </authorList>
    </citation>
    <scope>NUCLEOTIDE SEQUENCE [LARGE SCALE GENOMIC DNA]</scope>
</reference>
<evidence type="ECO:0000259" key="2">
    <source>
        <dbReference type="Pfam" id="PF10531"/>
    </source>
</evidence>
<accession>A0A1F5FTD3</accession>
<dbReference type="Pfam" id="PF12836">
    <property type="entry name" value="HHH_3"/>
    <property type="match status" value="1"/>
</dbReference>
<name>A0A1F5FTD3_9BACT</name>
<feature type="domain" description="Soluble ligand binding" evidence="2">
    <location>
        <begin position="63"/>
        <end position="120"/>
    </location>
</feature>
<dbReference type="AlphaFoldDB" id="A0A1F5FTD3"/>
<organism evidence="3 4">
    <name type="scientific">Candidatus Collierbacteria bacterium RIFOXYD1_FULL_40_9</name>
    <dbReference type="NCBI Taxonomy" id="1817731"/>
    <lineage>
        <taxon>Bacteria</taxon>
        <taxon>Candidatus Collieribacteriota</taxon>
    </lineage>
</organism>
<dbReference type="Pfam" id="PF10531">
    <property type="entry name" value="SLBB"/>
    <property type="match status" value="1"/>
</dbReference>
<gene>
    <name evidence="3" type="ORF">A2572_03725</name>
</gene>
<dbReference type="Proteomes" id="UP000179237">
    <property type="component" value="Unassembled WGS sequence"/>
</dbReference>
<protein>
    <recommendedName>
        <fullName evidence="2">Soluble ligand binding domain-containing protein</fullName>
    </recommendedName>
</protein>
<proteinExistence type="predicted"/>